<dbReference type="KEGG" id="goe:100902637"/>
<evidence type="ECO:0000313" key="1">
    <source>
        <dbReference type="Proteomes" id="UP000694867"/>
    </source>
</evidence>
<evidence type="ECO:0000313" key="2">
    <source>
        <dbReference type="RefSeq" id="XP_003742614.1"/>
    </source>
</evidence>
<dbReference type="PANTHER" id="PTHR31855">
    <property type="entry name" value="GUANINE NUCLEOTIDE EXCHANGE C9ORF72"/>
    <property type="match status" value="1"/>
</dbReference>
<dbReference type="GO" id="GO:0006897">
    <property type="term" value="P:endocytosis"/>
    <property type="evidence" value="ECO:0007669"/>
    <property type="project" value="TreeGrafter"/>
</dbReference>
<dbReference type="GO" id="GO:0005776">
    <property type="term" value="C:autophagosome"/>
    <property type="evidence" value="ECO:0007669"/>
    <property type="project" value="TreeGrafter"/>
</dbReference>
<dbReference type="RefSeq" id="XP_003742614.1">
    <property type="nucleotide sequence ID" value="XM_003742566.2"/>
</dbReference>
<dbReference type="PANTHER" id="PTHR31855:SF2">
    <property type="entry name" value="GUANINE NUCLEOTIDE EXCHANGE FACTOR C9ORF72"/>
    <property type="match status" value="1"/>
</dbReference>
<sequence>MTACPVKVPGLISAYLTSWNHLMGPQMLFCWQIECSETNTAVAKDLGGHAKCQDSHYLKCHQYLENSEAFILENRVPQYNKYLNEANVEAPYTANIVQLMHGYLEHCRLRKDPWPTRTVILIASDKKVVVHGVTFTLPSSTKSLGVSLVFDLDCVWDLYNIINLTDTTLIRIAHICMQAGDQFLRCINQVTTLLNRYFSLAAEVLETRFIDRKSSSVALAKWCAKEADLMKKLLQAHFTNGGYTALIGGSKENMQSLVEAMCAVLTHCELNQAVLTPQLSFYPGLHLQSVMRDTANPSPAVSQLSTKELSFSPTPCVIVDMDNPRVLRSLISMDAKSQVQANKKLKSVKGPSGDSVVEKFVSELQKLVSANEAQIEMVVRRYISYFWGKGASLVAMIRRSKAPLTREQCGAYLNVSPTSDLDVILAFAEKIQPGSTKLLKSKGTS</sequence>
<keyword evidence="1" id="KW-1185">Reference proteome</keyword>
<dbReference type="GO" id="GO:0005768">
    <property type="term" value="C:endosome"/>
    <property type="evidence" value="ECO:0007669"/>
    <property type="project" value="TreeGrafter"/>
</dbReference>
<accession>A0AAJ6QSR4</accession>
<dbReference type="GeneID" id="100902637"/>
<dbReference type="InterPro" id="IPR027819">
    <property type="entry name" value="C9orf72"/>
</dbReference>
<dbReference type="AlphaFoldDB" id="A0AAJ6QSR4"/>
<gene>
    <name evidence="2" type="primary">LOC100902637</name>
</gene>
<reference evidence="2" key="1">
    <citation type="submission" date="2025-08" db="UniProtKB">
        <authorList>
            <consortium name="RefSeq"/>
        </authorList>
    </citation>
    <scope>IDENTIFICATION</scope>
</reference>
<dbReference type="PROSITE" id="PS51835">
    <property type="entry name" value="DENN_C9ORF72"/>
    <property type="match status" value="1"/>
</dbReference>
<proteinExistence type="predicted"/>
<dbReference type="GO" id="GO:0006914">
    <property type="term" value="P:autophagy"/>
    <property type="evidence" value="ECO:0007669"/>
    <property type="project" value="TreeGrafter"/>
</dbReference>
<dbReference type="Pfam" id="PF15019">
    <property type="entry name" value="C9orf72-like"/>
    <property type="match status" value="1"/>
</dbReference>
<name>A0AAJ6QSR4_9ACAR</name>
<dbReference type="GO" id="GO:0005085">
    <property type="term" value="F:guanyl-nucleotide exchange factor activity"/>
    <property type="evidence" value="ECO:0007669"/>
    <property type="project" value="InterPro"/>
</dbReference>
<dbReference type="Proteomes" id="UP000694867">
    <property type="component" value="Unplaced"/>
</dbReference>
<organism evidence="1 2">
    <name type="scientific">Galendromus occidentalis</name>
    <name type="common">western predatory mite</name>
    <dbReference type="NCBI Taxonomy" id="34638"/>
    <lineage>
        <taxon>Eukaryota</taxon>
        <taxon>Metazoa</taxon>
        <taxon>Ecdysozoa</taxon>
        <taxon>Arthropoda</taxon>
        <taxon>Chelicerata</taxon>
        <taxon>Arachnida</taxon>
        <taxon>Acari</taxon>
        <taxon>Parasitiformes</taxon>
        <taxon>Mesostigmata</taxon>
        <taxon>Gamasina</taxon>
        <taxon>Phytoseioidea</taxon>
        <taxon>Phytoseiidae</taxon>
        <taxon>Typhlodrominae</taxon>
        <taxon>Galendromus</taxon>
    </lineage>
</organism>
<protein>
    <submittedName>
        <fullName evidence="2">Uncharacterized protein LOC100902637</fullName>
    </submittedName>
</protein>